<dbReference type="RefSeq" id="WP_255612424.1">
    <property type="nucleotide sequence ID" value="NZ_JAYJJS010000070.1"/>
</dbReference>
<protein>
    <recommendedName>
        <fullName evidence="1">VapC45 PIN like domain-containing protein</fullName>
    </recommendedName>
</protein>
<evidence type="ECO:0000259" key="1">
    <source>
        <dbReference type="Pfam" id="PF18478"/>
    </source>
</evidence>
<keyword evidence="3" id="KW-1185">Reference proteome</keyword>
<reference evidence="2 3" key="1">
    <citation type="submission" date="2023-12" db="EMBL/GenBank/DDBJ databases">
        <title>Description of new species of Mycobacterium terrae complex isolated from sewage at the Sao Paulo Zoological Park Foundation in Brazil.</title>
        <authorList>
            <person name="Romagnoli C.L."/>
            <person name="Conceicao E.C."/>
            <person name="Machado E."/>
            <person name="Barreto L.B.P.F."/>
            <person name="Sharma A."/>
            <person name="Silva N.M."/>
            <person name="Marques L.E."/>
            <person name="Juliana M.A."/>
            <person name="Lourenco M.C.S."/>
            <person name="Digiampietri L.A."/>
            <person name="Suffys P.N."/>
            <person name="Viana-Niero C."/>
        </authorList>
    </citation>
    <scope>NUCLEOTIDE SEQUENCE [LARGE SCALE GENOMIC DNA]</scope>
    <source>
        <strain evidence="2 3">MYC123</strain>
    </source>
</reference>
<evidence type="ECO:0000313" key="2">
    <source>
        <dbReference type="EMBL" id="MEB3049844.1"/>
    </source>
</evidence>
<feature type="domain" description="VapC45 PIN like" evidence="1">
    <location>
        <begin position="2"/>
        <end position="82"/>
    </location>
</feature>
<sequence length="140" mass="16042">MYFTDENTLGLGKLLQRCGREDIRYPGHEELPEVPRGTDDQDWLPVVGALGFIVLSRDRRIRSRPAELRAYHEHGVRSVWIGAKQDLGPQQQVEIFLQYEERLKREIVKRGPGPWAVAMNPSGVRPLQLRPNPGALKHRS</sequence>
<dbReference type="Pfam" id="PF18478">
    <property type="entry name" value="PIN_10"/>
    <property type="match status" value="1"/>
</dbReference>
<evidence type="ECO:0000313" key="3">
    <source>
        <dbReference type="Proteomes" id="UP001299046"/>
    </source>
</evidence>
<gene>
    <name evidence="2" type="ORF">KV112_08865</name>
</gene>
<accession>A0ABU5YLJ2</accession>
<dbReference type="Proteomes" id="UP001299046">
    <property type="component" value="Unassembled WGS sequence"/>
</dbReference>
<dbReference type="EMBL" id="JAYJJT010000008">
    <property type="protein sequence ID" value="MEB3049844.1"/>
    <property type="molecule type" value="Genomic_DNA"/>
</dbReference>
<proteinExistence type="predicted"/>
<organism evidence="2 3">
    <name type="scientific">[Mycobacterium] zoologicum</name>
    <dbReference type="NCBI Taxonomy" id="2872311"/>
    <lineage>
        <taxon>Bacteria</taxon>
        <taxon>Bacillati</taxon>
        <taxon>Actinomycetota</taxon>
        <taxon>Actinomycetes</taxon>
        <taxon>Mycobacteriales</taxon>
        <taxon>Mycobacteriaceae</taxon>
        <taxon>Mycolicibacter</taxon>
    </lineage>
</organism>
<comment type="caution">
    <text evidence="2">The sequence shown here is derived from an EMBL/GenBank/DDBJ whole genome shotgun (WGS) entry which is preliminary data.</text>
</comment>
<dbReference type="InterPro" id="IPR041375">
    <property type="entry name" value="VapC45_PIN-like"/>
</dbReference>
<name>A0ABU5YLJ2_9MYCO</name>